<dbReference type="Proteomes" id="UP000054549">
    <property type="component" value="Unassembled WGS sequence"/>
</dbReference>
<dbReference type="AlphaFoldDB" id="A0A0C2T691"/>
<sequence>MRSVSLWFLALLLLPSLVLAKNYSPTPNEMPKHGDFVTYSHNDAEHRGIVVGTEHQVYHGRPLRVAPLTHHSPSPPADVIVHSNQLIEMHPGHAVPTGHSNVAFASDIARSHYGQQPTIWRVHRRRVYSLIV</sequence>
<name>A0A0C2T691_AMAMK</name>
<evidence type="ECO:0000256" key="1">
    <source>
        <dbReference type="SAM" id="SignalP"/>
    </source>
</evidence>
<keyword evidence="3" id="KW-1185">Reference proteome</keyword>
<proteinExistence type="predicted"/>
<feature type="chain" id="PRO_5002155841" evidence="1">
    <location>
        <begin position="21"/>
        <end position="132"/>
    </location>
</feature>
<organism evidence="2 3">
    <name type="scientific">Amanita muscaria (strain Koide BX008)</name>
    <dbReference type="NCBI Taxonomy" id="946122"/>
    <lineage>
        <taxon>Eukaryota</taxon>
        <taxon>Fungi</taxon>
        <taxon>Dikarya</taxon>
        <taxon>Basidiomycota</taxon>
        <taxon>Agaricomycotina</taxon>
        <taxon>Agaricomycetes</taxon>
        <taxon>Agaricomycetidae</taxon>
        <taxon>Agaricales</taxon>
        <taxon>Pluteineae</taxon>
        <taxon>Amanitaceae</taxon>
        <taxon>Amanita</taxon>
    </lineage>
</organism>
<dbReference type="EMBL" id="KN818276">
    <property type="protein sequence ID" value="KIL62069.1"/>
    <property type="molecule type" value="Genomic_DNA"/>
</dbReference>
<accession>A0A0C2T691</accession>
<dbReference type="HOGENOM" id="CLU_106779_0_0_1"/>
<keyword evidence="1" id="KW-0732">Signal</keyword>
<evidence type="ECO:0000313" key="3">
    <source>
        <dbReference type="Proteomes" id="UP000054549"/>
    </source>
</evidence>
<protein>
    <submittedName>
        <fullName evidence="2">Uncharacterized protein</fullName>
    </submittedName>
</protein>
<reference evidence="2 3" key="1">
    <citation type="submission" date="2014-04" db="EMBL/GenBank/DDBJ databases">
        <title>Evolutionary Origins and Diversification of the Mycorrhizal Mutualists.</title>
        <authorList>
            <consortium name="DOE Joint Genome Institute"/>
            <consortium name="Mycorrhizal Genomics Consortium"/>
            <person name="Kohler A."/>
            <person name="Kuo A."/>
            <person name="Nagy L.G."/>
            <person name="Floudas D."/>
            <person name="Copeland A."/>
            <person name="Barry K.W."/>
            <person name="Cichocki N."/>
            <person name="Veneault-Fourrey C."/>
            <person name="LaButti K."/>
            <person name="Lindquist E.A."/>
            <person name="Lipzen A."/>
            <person name="Lundell T."/>
            <person name="Morin E."/>
            <person name="Murat C."/>
            <person name="Riley R."/>
            <person name="Ohm R."/>
            <person name="Sun H."/>
            <person name="Tunlid A."/>
            <person name="Henrissat B."/>
            <person name="Grigoriev I.V."/>
            <person name="Hibbett D.S."/>
            <person name="Martin F."/>
        </authorList>
    </citation>
    <scope>NUCLEOTIDE SEQUENCE [LARGE SCALE GENOMIC DNA]</scope>
    <source>
        <strain evidence="2 3">Koide BX008</strain>
    </source>
</reference>
<dbReference type="InParanoid" id="A0A0C2T691"/>
<feature type="signal peptide" evidence="1">
    <location>
        <begin position="1"/>
        <end position="20"/>
    </location>
</feature>
<evidence type="ECO:0000313" key="2">
    <source>
        <dbReference type="EMBL" id="KIL62069.1"/>
    </source>
</evidence>
<gene>
    <name evidence="2" type="ORF">M378DRAFT_166224</name>
</gene>